<dbReference type="InterPro" id="IPR013736">
    <property type="entry name" value="Xaa-Pro_dipept_C"/>
</dbReference>
<dbReference type="EMBL" id="JAPQKR010000004">
    <property type="protein sequence ID" value="KAJ5218219.1"/>
    <property type="molecule type" value="Genomic_DNA"/>
</dbReference>
<protein>
    <submittedName>
        <fullName evidence="3">X-Pro dipeptidyl-peptidase (S15 family) protein</fullName>
    </submittedName>
</protein>
<dbReference type="Pfam" id="PF08530">
    <property type="entry name" value="PepX_C"/>
    <property type="match status" value="1"/>
</dbReference>
<keyword evidence="4" id="KW-1185">Reference proteome</keyword>
<dbReference type="PANTHER" id="PTHR43056:SF10">
    <property type="entry name" value="COCE_NOND FAMILY, PUTATIVE (AFU_ORTHOLOGUE AFUA_7G00600)-RELATED"/>
    <property type="match status" value="1"/>
</dbReference>
<dbReference type="Gene3D" id="2.60.120.260">
    <property type="entry name" value="Galactose-binding domain-like"/>
    <property type="match status" value="1"/>
</dbReference>
<dbReference type="GeneID" id="83174681"/>
<dbReference type="SMART" id="SM00939">
    <property type="entry name" value="PepX_C"/>
    <property type="match status" value="1"/>
</dbReference>
<dbReference type="RefSeq" id="XP_058312792.1">
    <property type="nucleotide sequence ID" value="XM_058447381.1"/>
</dbReference>
<dbReference type="NCBIfam" id="TIGR00976">
    <property type="entry name" value="CocE_NonD"/>
    <property type="match status" value="1"/>
</dbReference>
<dbReference type="Gene3D" id="1.10.3020.20">
    <property type="match status" value="1"/>
</dbReference>
<dbReference type="Pfam" id="PF02129">
    <property type="entry name" value="Peptidase_S15"/>
    <property type="match status" value="1"/>
</dbReference>
<reference evidence="3" key="2">
    <citation type="journal article" date="2023" name="IMA Fungus">
        <title>Comparative genomic study of the Penicillium genus elucidates a diverse pangenome and 15 lateral gene transfer events.</title>
        <authorList>
            <person name="Petersen C."/>
            <person name="Sorensen T."/>
            <person name="Nielsen M.R."/>
            <person name="Sondergaard T.E."/>
            <person name="Sorensen J.L."/>
            <person name="Fitzpatrick D.A."/>
            <person name="Frisvad J.C."/>
            <person name="Nielsen K.L."/>
        </authorList>
    </citation>
    <scope>NUCLEOTIDE SEQUENCE</scope>
    <source>
        <strain evidence="3">IBT 15544</strain>
    </source>
</reference>
<dbReference type="InterPro" id="IPR008979">
    <property type="entry name" value="Galactose-bd-like_sf"/>
</dbReference>
<dbReference type="GO" id="GO:0072330">
    <property type="term" value="P:monocarboxylic acid biosynthetic process"/>
    <property type="evidence" value="ECO:0007669"/>
    <property type="project" value="UniProtKB-ARBA"/>
</dbReference>
<evidence type="ECO:0000259" key="2">
    <source>
        <dbReference type="SMART" id="SM00939"/>
    </source>
</evidence>
<feature type="domain" description="Xaa-Pro dipeptidyl-peptidase C-terminal" evidence="2">
    <location>
        <begin position="322"/>
        <end position="591"/>
    </location>
</feature>
<reference evidence="3" key="1">
    <citation type="submission" date="2022-12" db="EMBL/GenBank/DDBJ databases">
        <authorList>
            <person name="Petersen C."/>
        </authorList>
    </citation>
    <scope>NUCLEOTIDE SEQUENCE</scope>
    <source>
        <strain evidence="3">IBT 15544</strain>
    </source>
</reference>
<dbReference type="AlphaFoldDB" id="A0A9W9NE84"/>
<dbReference type="SUPFAM" id="SSF53474">
    <property type="entry name" value="alpha/beta-Hydrolases"/>
    <property type="match status" value="1"/>
</dbReference>
<dbReference type="InterPro" id="IPR050585">
    <property type="entry name" value="Xaa-Pro_dipeptidyl-ppase/CocE"/>
</dbReference>
<keyword evidence="1" id="KW-0378">Hydrolase</keyword>
<comment type="caution">
    <text evidence="3">The sequence shown here is derived from an EMBL/GenBank/DDBJ whole genome shotgun (WGS) entry which is preliminary data.</text>
</comment>
<organism evidence="3 4">
    <name type="scientific">Penicillium cinerascens</name>
    <dbReference type="NCBI Taxonomy" id="70096"/>
    <lineage>
        <taxon>Eukaryota</taxon>
        <taxon>Fungi</taxon>
        <taxon>Dikarya</taxon>
        <taxon>Ascomycota</taxon>
        <taxon>Pezizomycotina</taxon>
        <taxon>Eurotiomycetes</taxon>
        <taxon>Eurotiomycetidae</taxon>
        <taxon>Eurotiales</taxon>
        <taxon>Aspergillaceae</taxon>
        <taxon>Penicillium</taxon>
    </lineage>
</organism>
<evidence type="ECO:0000256" key="1">
    <source>
        <dbReference type="ARBA" id="ARBA00022801"/>
    </source>
</evidence>
<dbReference type="OrthoDB" id="416441at2759"/>
<proteinExistence type="predicted"/>
<dbReference type="InterPro" id="IPR005674">
    <property type="entry name" value="CocE/Ser_esterase"/>
</dbReference>
<evidence type="ECO:0000313" key="3">
    <source>
        <dbReference type="EMBL" id="KAJ5218219.1"/>
    </source>
</evidence>
<name>A0A9W9NE84_9EURO</name>
<dbReference type="InterPro" id="IPR029058">
    <property type="entry name" value="AB_hydrolase_fold"/>
</dbReference>
<dbReference type="Gene3D" id="3.40.50.1820">
    <property type="entry name" value="alpha/beta hydrolase"/>
    <property type="match status" value="1"/>
</dbReference>
<accession>A0A9W9NE84</accession>
<dbReference type="Proteomes" id="UP001150904">
    <property type="component" value="Unassembled WGS sequence"/>
</dbReference>
<dbReference type="GO" id="GO:0017000">
    <property type="term" value="P:antibiotic biosynthetic process"/>
    <property type="evidence" value="ECO:0007669"/>
    <property type="project" value="UniProtKB-ARBA"/>
</dbReference>
<dbReference type="GO" id="GO:0008239">
    <property type="term" value="F:dipeptidyl-peptidase activity"/>
    <property type="evidence" value="ECO:0007669"/>
    <property type="project" value="InterPro"/>
</dbReference>
<dbReference type="PANTHER" id="PTHR43056">
    <property type="entry name" value="PEPTIDASE S9 PROLYL OLIGOPEPTIDASE"/>
    <property type="match status" value="1"/>
</dbReference>
<evidence type="ECO:0000313" key="4">
    <source>
        <dbReference type="Proteomes" id="UP001150904"/>
    </source>
</evidence>
<gene>
    <name evidence="3" type="ORF">N7498_000318</name>
</gene>
<dbReference type="SUPFAM" id="SSF49785">
    <property type="entry name" value="Galactose-binding domain-like"/>
    <property type="match status" value="1"/>
</dbReference>
<dbReference type="InterPro" id="IPR000383">
    <property type="entry name" value="Xaa-Pro-like_dom"/>
</dbReference>
<sequence length="600" mass="68359">MPFNVKDIQVNLEDLENDLFVEKNVSIAIKDSYLPIRCNVYRPLATLNGTKAPVIMTYGPYGKDIPYRDFHPSSFAELNPDQRSCYSAWETPDPVYWTSQGYVVVRVDERGAGQSPGMLDTMSSETCDAFCQAIEWAADQSWSTGRVGLLGISYYAGTQWRAAARAPRGLTCIIPWEGMSDYYRDRCRHGGILSNQFIRFWWNRQVDTNQYGRPGRAASKWGEDTIEGSLSPAELQRNRRDQTKDNEEHCYRDDPYYASRDFKLEDIKVPLLSVANWGGISLHLRGNVLGYMHASSRFKYLRFIVGRHDLPFYYKEEVEMQQSFLDAWLKGEDRVGWTRPGAVAPVSLLLRKGNVGYNNATAEKLFMRRDELEWPIARTQYQKFHLATDHKMSLTKPIFSSSSKISYEANGSIKNPQLVQFSSDPFEQEVEITGHPLAHLSVSISAAGSSTTQPHEMDLFVTLRHFDPQGKEILYTGTVGDPVPITKGWLRCSLRKIRGNHPKQREYLPHREYFSTDCDTLVCDQIYEVDVEIWPTNVVMEIGDRLVFEISSGDTEGSGLFLHDSPIDRSSDKLSGINHICFGPDTENYIQLPIIPKKSD</sequence>